<dbReference type="Gene3D" id="1.10.260.40">
    <property type="entry name" value="lambda repressor-like DNA-binding domains"/>
    <property type="match status" value="1"/>
</dbReference>
<dbReference type="InterPro" id="IPR039418">
    <property type="entry name" value="LexA-like"/>
</dbReference>
<dbReference type="InterPro" id="IPR036286">
    <property type="entry name" value="LexA/Signal_pep-like_sf"/>
</dbReference>
<feature type="domain" description="HTH cro/C1-type" evidence="1">
    <location>
        <begin position="4"/>
        <end position="58"/>
    </location>
</feature>
<dbReference type="Gene3D" id="2.10.109.10">
    <property type="entry name" value="Umud Fragment, subunit A"/>
    <property type="match status" value="1"/>
</dbReference>
<dbReference type="CDD" id="cd06529">
    <property type="entry name" value="S24_LexA-like"/>
    <property type="match status" value="1"/>
</dbReference>
<dbReference type="PROSITE" id="PS50943">
    <property type="entry name" value="HTH_CROC1"/>
    <property type="match status" value="1"/>
</dbReference>
<organism evidence="2 3">
    <name type="scientific">Luoshenia tenuis</name>
    <dbReference type="NCBI Taxonomy" id="2763654"/>
    <lineage>
        <taxon>Bacteria</taxon>
        <taxon>Bacillati</taxon>
        <taxon>Bacillota</taxon>
        <taxon>Clostridia</taxon>
        <taxon>Christensenellales</taxon>
        <taxon>Christensenellaceae</taxon>
        <taxon>Luoshenia</taxon>
    </lineage>
</organism>
<proteinExistence type="predicted"/>
<dbReference type="GO" id="GO:0003677">
    <property type="term" value="F:DNA binding"/>
    <property type="evidence" value="ECO:0007669"/>
    <property type="project" value="InterPro"/>
</dbReference>
<dbReference type="InterPro" id="IPR015927">
    <property type="entry name" value="Peptidase_S24_S26A/B/C"/>
</dbReference>
<name>A0A926HHS5_9FIRM</name>
<dbReference type="CDD" id="cd00093">
    <property type="entry name" value="HTH_XRE"/>
    <property type="match status" value="1"/>
</dbReference>
<dbReference type="SUPFAM" id="SSF47413">
    <property type="entry name" value="lambda repressor-like DNA-binding domains"/>
    <property type="match status" value="1"/>
</dbReference>
<dbReference type="Pfam" id="PF01381">
    <property type="entry name" value="HTH_3"/>
    <property type="match status" value="1"/>
</dbReference>
<keyword evidence="3" id="KW-1185">Reference proteome</keyword>
<gene>
    <name evidence="2" type="ORF">H8699_01005</name>
</gene>
<reference evidence="2" key="1">
    <citation type="submission" date="2020-08" db="EMBL/GenBank/DDBJ databases">
        <title>Genome public.</title>
        <authorList>
            <person name="Liu C."/>
            <person name="Sun Q."/>
        </authorList>
    </citation>
    <scope>NUCLEOTIDE SEQUENCE</scope>
    <source>
        <strain evidence="2">NSJ-44</strain>
    </source>
</reference>
<dbReference type="InterPro" id="IPR001387">
    <property type="entry name" value="Cro/C1-type_HTH"/>
</dbReference>
<accession>A0A926HHS5</accession>
<dbReference type="PANTHER" id="PTHR33516">
    <property type="entry name" value="LEXA REPRESSOR"/>
    <property type="match status" value="1"/>
</dbReference>
<dbReference type="AlphaFoldDB" id="A0A926HHS5"/>
<dbReference type="SUPFAM" id="SSF51306">
    <property type="entry name" value="LexA/Signal peptidase"/>
    <property type="match status" value="1"/>
</dbReference>
<dbReference type="Proteomes" id="UP000654279">
    <property type="component" value="Unassembled WGS sequence"/>
</dbReference>
<evidence type="ECO:0000259" key="1">
    <source>
        <dbReference type="PROSITE" id="PS50943"/>
    </source>
</evidence>
<evidence type="ECO:0000313" key="3">
    <source>
        <dbReference type="Proteomes" id="UP000654279"/>
    </source>
</evidence>
<sequence length="196" mass="21713">MQHLKELRKAHKINQQALASHMGVARSTISMWESGASQPDNAALQRLAAYFHVSIDYLLGFSEEGRGVKVPVLGNVAAGIPIEVVENIIDYEEISTDLAATGEFFALQIHGTSMEPRIMDGDVVIVRKQPEVENGQIAIVLVNGYDATCKRLMREKDGIRLVSFNPNFPPMHYSSEEVANLPIRVLGRVVELRGKF</sequence>
<comment type="caution">
    <text evidence="2">The sequence shown here is derived from an EMBL/GenBank/DDBJ whole genome shotgun (WGS) entry which is preliminary data.</text>
</comment>
<dbReference type="RefSeq" id="WP_249284079.1">
    <property type="nucleotide sequence ID" value="NZ_JACRSO010000001.1"/>
</dbReference>
<dbReference type="PANTHER" id="PTHR33516:SF2">
    <property type="entry name" value="LEXA REPRESSOR-RELATED"/>
    <property type="match status" value="1"/>
</dbReference>
<dbReference type="InterPro" id="IPR050077">
    <property type="entry name" value="LexA_repressor"/>
</dbReference>
<dbReference type="Pfam" id="PF00717">
    <property type="entry name" value="Peptidase_S24"/>
    <property type="match status" value="1"/>
</dbReference>
<dbReference type="SMART" id="SM00530">
    <property type="entry name" value="HTH_XRE"/>
    <property type="match status" value="1"/>
</dbReference>
<dbReference type="EMBL" id="JACRSO010000001">
    <property type="protein sequence ID" value="MBC8528017.1"/>
    <property type="molecule type" value="Genomic_DNA"/>
</dbReference>
<evidence type="ECO:0000313" key="2">
    <source>
        <dbReference type="EMBL" id="MBC8528017.1"/>
    </source>
</evidence>
<dbReference type="InterPro" id="IPR010982">
    <property type="entry name" value="Lambda_DNA-bd_dom_sf"/>
</dbReference>
<protein>
    <submittedName>
        <fullName evidence="2">Helix-turn-helix domain-containing protein</fullName>
    </submittedName>
</protein>